<keyword evidence="27" id="KW-1185">Reference proteome</keyword>
<dbReference type="SUPFAM" id="SSF52540">
    <property type="entry name" value="P-loop containing nucleoside triphosphate hydrolases"/>
    <property type="match status" value="4"/>
</dbReference>
<evidence type="ECO:0000313" key="26">
    <source>
        <dbReference type="EMBL" id="GAQ88658.1"/>
    </source>
</evidence>
<evidence type="ECO:0000256" key="13">
    <source>
        <dbReference type="ARBA" id="ARBA00023175"/>
    </source>
</evidence>
<proteinExistence type="predicted"/>
<dbReference type="Gene3D" id="1.20.58.1120">
    <property type="match status" value="1"/>
</dbReference>
<evidence type="ECO:0000256" key="7">
    <source>
        <dbReference type="ARBA" id="ARBA00022803"/>
    </source>
</evidence>
<dbReference type="Proteomes" id="UP000054558">
    <property type="component" value="Unassembled WGS sequence"/>
</dbReference>
<evidence type="ECO:0000256" key="24">
    <source>
        <dbReference type="SAM" id="Coils"/>
    </source>
</evidence>
<dbReference type="InterPro" id="IPR013602">
    <property type="entry name" value="Dynein_heavy_linker"/>
</dbReference>
<dbReference type="Gene3D" id="1.10.8.1220">
    <property type="match status" value="1"/>
</dbReference>
<dbReference type="GO" id="GO:0036156">
    <property type="term" value="C:inner dynein arm"/>
    <property type="evidence" value="ECO:0007669"/>
    <property type="project" value="UniProtKB-ARBA"/>
</dbReference>
<evidence type="ECO:0000256" key="20">
    <source>
        <dbReference type="ARBA" id="ARBA00071813"/>
    </source>
</evidence>
<keyword evidence="3" id="KW-0493">Microtubule</keyword>
<feature type="domain" description="AAA+ ATPase" evidence="25">
    <location>
        <begin position="2475"/>
        <end position="2642"/>
    </location>
</feature>
<dbReference type="Pfam" id="PF12781">
    <property type="entry name" value="AAA_9"/>
    <property type="match status" value="1"/>
</dbReference>
<comment type="subunit">
    <text evidence="19">Part of the axonemal inner dynein arm complex that consists of at least two heavy chains and a number of intermediate and light chains. Interacts with DNAI4.</text>
</comment>
<dbReference type="GO" id="GO:0045505">
    <property type="term" value="F:dynein intermediate chain binding"/>
    <property type="evidence" value="ECO:0007669"/>
    <property type="project" value="InterPro"/>
</dbReference>
<evidence type="ECO:0000256" key="15">
    <source>
        <dbReference type="ARBA" id="ARBA00023273"/>
    </source>
</evidence>
<dbReference type="FunFam" id="1.20.920.30:FF:000009">
    <property type="entry name" value="Dynein heavy chain 9"/>
    <property type="match status" value="1"/>
</dbReference>
<dbReference type="Pfam" id="PF18199">
    <property type="entry name" value="Dynein_C"/>
    <property type="match status" value="1"/>
</dbReference>
<evidence type="ECO:0000256" key="18">
    <source>
        <dbReference type="ARBA" id="ARBA00063032"/>
    </source>
</evidence>
<keyword evidence="11 24" id="KW-0175">Coiled coil</keyword>
<dbReference type="GO" id="GO:0060294">
    <property type="term" value="P:cilium movement involved in cell motility"/>
    <property type="evidence" value="ECO:0007669"/>
    <property type="project" value="UniProtKB-ARBA"/>
</dbReference>
<dbReference type="InterPro" id="IPR042222">
    <property type="entry name" value="Dynein_2_N"/>
</dbReference>
<dbReference type="FunFam" id="1.10.472.130:FF:000003">
    <property type="entry name" value="Dynein, axonemal, heavy chain 2"/>
    <property type="match status" value="1"/>
</dbReference>
<dbReference type="InterPro" id="IPR043157">
    <property type="entry name" value="Dynein_AAA1S"/>
</dbReference>
<keyword evidence="7" id="KW-0802">TPR repeat</keyword>
<evidence type="ECO:0000256" key="23">
    <source>
        <dbReference type="ARBA" id="ARBA00082099"/>
    </source>
</evidence>
<evidence type="ECO:0000256" key="10">
    <source>
        <dbReference type="ARBA" id="ARBA00023017"/>
    </source>
</evidence>
<dbReference type="FunFam" id="1.10.8.1220:FF:000001">
    <property type="entry name" value="Dynein axonemal heavy chain 5"/>
    <property type="match status" value="1"/>
</dbReference>
<dbReference type="FunFam" id="3.10.490.20:FF:000008">
    <property type="entry name" value="dynein heavy chain 2, axonemal"/>
    <property type="match status" value="1"/>
</dbReference>
<dbReference type="Pfam" id="PF17852">
    <property type="entry name" value="Dynein_AAA_lid"/>
    <property type="match status" value="1"/>
</dbReference>
<keyword evidence="9" id="KW-0282">Flagellum</keyword>
<evidence type="ECO:0000313" key="27">
    <source>
        <dbReference type="Proteomes" id="UP000054558"/>
    </source>
</evidence>
<dbReference type="STRING" id="105231.A0A1Y1IKN7"/>
<dbReference type="Gene3D" id="1.20.140.100">
    <property type="entry name" value="Dynein heavy chain, N-terminal domain 2"/>
    <property type="match status" value="1"/>
</dbReference>
<evidence type="ECO:0000256" key="9">
    <source>
        <dbReference type="ARBA" id="ARBA00022846"/>
    </source>
</evidence>
<dbReference type="Gene3D" id="1.10.287.2620">
    <property type="match status" value="1"/>
</dbReference>
<dbReference type="InterPro" id="IPR054354">
    <property type="entry name" value="DYNC2H1-like_lid"/>
</dbReference>
<dbReference type="Pfam" id="PF03028">
    <property type="entry name" value="Dynein_heavy"/>
    <property type="match status" value="1"/>
</dbReference>
<sequence>MVVILVTPGQARMSEASDGTAKRRSSRHPSSDATLADVRCRFWVRKKLALISAEALWRDEEHGPVVDELIRSSGRFFAFVDGQGALRCQLEPPGAFSEMLYLVREGAGEVAHEKLDALVQCGVIRGDPMESLLSAMQSLYVPNLLGNKSWPDSLMKEFSSQLHKFMATLTDAHFQAKGKTVLYIPTRGKLPGPGQEYTDADAKDKDLVQQLESTLIHWTRQIKEVVNNQDNSEIGEDAGPLAEIEFWRSRSIDLSGIRAQLDQKGVLSIVGILEQAKSSYLGPYLNLSALIQREAIAAEDNLKFLQCLEEPCKLLAKAAPRDIPALMPRLLNTIRMIWNVSRFYNTPEKVMGLLRKVSNEIIARCCFTISLKTLFDGGVDTCRAALQESIAAGEAWKRAFQTTQTLIAAAVATARAGPSLAARAPIAGTPKSTISMAGFGAPSPNGAAAAAALQPWDFETSGIFAHVDAFMQRCRDLLEVCDAQAQFAGRVEMPAFGGTRGPEISKSLVDIQAAFQKLIANLRGLDYNILDVKVTRWHDDFNAFKGAVKDLEVLMQNVINLAFESAGSLGAAAEALDAFQTLAKRDAIVKCVERKTSEVYTAFLSELSLVKKQFDQLRRKPPVDKTLPRYAGAAMWALGLQRRIARPMAHLNEIAPLLARAPELAELQTQQGQVVAAIEQFIKNQHLEWFNQVGPEVPKRLENTLIVQDAADGGLVVNFDRTLLNLFHEVHYWERLGLEIPYVAMEIAGQREKYRVLRENVLLVVRDYNKILGMLNGEEKRLFVDRIRYLDKKISPGLNKLNWIAAKNHLEYYVKEARRFCAEVEATVGEFKASSARIQQLCKGIGETLVVHVEKKKVYESGEFEAKQKEHRQGVRARFEGAIADIKRTMESMADVFAGDSDDVHAEWVKYTHKVDKLMEDALRQTVKRSLQELSRALNGDAKTDVTPIFNTLVALDRSTGKVELRPSLPDLVDMIHAVCRESITVITVIPRLAEPLPQDPNAADLSGPGPLSSFYELISTDEDTTLKVIVAITSGMSGVAEKVQGYLGYWEKKYKHIWEQDKEAYIRRYEKAKKPLSAFEADIQKYKDLTDEIAGEDSSATMRFLRVECGPLKQAMTQHCEQWTSKFTALLNSLARAELESLQAYFAGNTTALSAPPVNLDVLAESVNLWKKLVEERASVEARFEPLQDKYKTLEKFEVSLPESELAALARLPSEWAAFQATLQSTERDIEVAKDNFREKLVKIVDGFVKDVAEARADFGARLPTSADVSVEEALRFIAEEKAKVEANQRRAKELKSGMDIFAIEQPAYKETAATLKDLELLEGIWGLKKEWQDSYSSWKDGQFKALDVAAMEAAAQQCSKRVTKLGRDIKTWSVWSDIRDTIDAFKKTMPLIIDLRNPAMRPRHWQQLMDAVGAQFDPNSAAFTLAKVTELRLDMHAELVGELSTNSSKEMAIEQSLAAIAAAWTDLVLDMVPYKETHKGVYKLRGTEDVFAALEDNTVTLSTMKASRFYLAFEKELTYWEKSLAHVSNTIEMILQVQRQWMYLENIFVGSEDIRKQLPGESAMFDSVNTAFVEAMKGLYETKNVLKGTTAPGLLEGLNDMDGKLERIQKSLENYLEKKRQQFPRFYFLSSDDLLEILGQAKDPLNVQPHLKKCFEGIKKLEMHTPGADGRRHTEATGIFSPDGEYLPFSSPVITESRPEEWLNKVEAAMFATTKKHLFKTLEESRGSKKEKWLKDNPGQCVITAGQIVWTNECERALADPENSRAALKLLKKKWVSYLNKLTAVTRSKLSKIDRLKTVSLITIEVHARDVIEKLGKVLSVFVYGYEYQGNNGRLVITPLTDRCYMTLGAALFTRRGGNPLGPAGTGKTETVKDFGKALARYVIVFNCSDGVDYKMTGKMFSGLAQTGAWACLDEFNRIEVEVLSVVASQISCVMGAIKAGVPRFVFEGTEIRLIPTCGIFVTMNPGYAGRSELPDNLKAMLRPVSMMVPDFTLIAEIMMFSEGFQSAKILAKKMIAIMELSQQQLSKQDHYDYGLRSFVIPISRAAGAMKRTDPDASEEVIMYRTMKDLIMPKLVYTDLPLFMSLLSDLFPGVEIAAVDGGALRRALEEELLAAGLQVVPAFVTKIIQIYDCKVARHGNMIVGKTGSGKSEAWKCLTRAMARLKKEGLEDFERVHVYPINPLALSNNELYGAFDEATHEWTDGILARIMREVCKDESSDQKWILFDGPVDTLWIESMNTLLDDNKLLTLLSGERISMPAQVSILFEVEDLSQASPATVSRAGMIYLNVEDLGWWPYVTSWLQKKQAAGADQVLVDTLKRMMEKYVEATSEFRRRECRETVPIDRLNGVVSLCTLFDALATAENGVAAVEGDHYVPMIELWFLFSLIWSLGASVDEDGRKKFDMFLKEQDARFPTSETVYEYFVDPKRHGWAPWEEKLSANFRPAPDAPFFKIVVPTVDTRRTEYVLRALVLANRHALVVGNVGVGKTLIVQGVLGALPEGRAAMTINFSAQTSSNSLQDTIEGRLEKRTKGVFAPAGGKRLACFIDDLNMPKKSQFGFMPPLELLKLWVDNGFWYDRQKQEVKQIKDMQLLAAMAPPGGGRNAFSQRVQACFSLVNVTAPSDAQLKRIFGTMVNAKLADFADDIKPMGDALTQASIEVYNTITAELLPTPSKSHYLFNIRDLAKVVQGLLQASRGYYDSRESMLQLWCHECFRIFGDRMWDKGDKAWLQNQLNGRLIAAFSTDWKAINGDGAMQPFVSFMRPVENPPYEPVADFPALKEVLQTKMEDYGLEPGAKVMDLVLFRDALDHVCRIHRVLMQPRGNALLVGVGGSGRKSLARLAAYVAELKVFSIEIVKNYRATEFHEDLKTLYRQAGAGDNPRPTVFLFDDTQIVTETFLEDVNNILTSGEVPNLFTKDEIQAVCEECRGAAKRAGAGETGDALYAFFLERVRANLHVVLCLSPVGEAFRNRLRMFPGLVNCTTIDWFIEWPADALLEVATKLLEEEKLGAPEVKAAICQVFVTAHQSVQDTSAKMKEQLKRQVYVTPTNYLEFAKGYLQLLKKKNAALGLNAAKPYRQLLKEKNAALGESAGKLRGGLQKLDETREQVGAMQVVCVEKKVVVAKAKKDCEELLVEIVTEKRAVDEQERQVNAEASKIEKEAEECNAIATDCQRDLDKALPALQAAEDALNVLTKKDLSEVKAYAKPPPLVELALGGVMTVLKKPTSWDEIKKALGDANFLEKLLKYDKDQLVDSLLKKISKFTSNPDFTPEAVGKVSAAAKGLCLWVRAMETYGYVSKEVGPKKEKLKAAQATLAKKQAALQAARDQLAAVLAKVAALKDKYDTSTASREALQREAEDLEGKLQRAEKLVLGLAGEKSRWEASIGNLEQQIGRLPGDCLVAAAFLSYAGPFPSEYREELVKRTWLDQVRKLSIPSSADFDFALFLANPSDVRDWNIQGLPADQFSTENGVMVTRGRRWPLMIDPQGQANKWVKSMEAGRGLKVVDLQMSDLMRTMENAIQFGNPVLLQDVLEEIDPSLEPILAKSFIKKGNQVLIKLGDKEIDYNPDFRLYITTKLANPHYTPEVSTKATIVNFAVKEQGLEAQLLNTVVQKERPDLDKQKNELVVKVATGKRTQAKLEDDILRLLSSATGSLLDNLELINTLDQSKTTWEEVNESLKVAEETAKKIETAAAAYKPCAVRASALYFVLNELATIDPMYQFSLDAYTDLFHISIAKSPKSDQLQTRIKNLNDFHTYAVYKYTARGLFERHKLLLSLQICARILQTAAQINTEEWQFFLRGGTVLDRSAQPKNPARAWISEQGWDHINELEKLPHFKGVVSSFDKDTSDWEAWYRQGEPETAELPGEWESKCNELQRMIFVRCLRPDRVIFAAATYVAHNLGRKFVEPPVLDLGETYNDSLPTTPLIFVLSAGVDPTANLRQLAANKGMAEKFHAVALGQGQAPIATKLIQEAVKEGTWVFLANCHLMTSWLPTLDKIIEGLEAQKPHESFRLWLSSSPNPKFPISILQRGLKMTTEPPKGLRANLLRLYASTSEESWAACRAQAKYQKLFFALTYFHSVLLERKKFGNLGLNIPYDFNDTDFQVSDDLLKTYLDEYDETPFDALKYLIAEANYGGRVTDELDRRVLASYLDQFYCPEALSTPAYPLSSLPNYYIPDNGTMQTHKEYLQTLPVVDRPEAFGQHPNADISFQINDSRVVLESIVSLQPRASSAAGGLRREDIVMAIATDLLSQVPEPMNLEDVQKFKKDDPSALHVVLFQEIERYNALLRNVRASCANLQKGIKGLVVMSSDLDDIFAALFDAKVPPAWLKCYPSLKPLGPWTRDLVARVGTLRAWAEGTYPNVYWLSGFTYPTGFLTAVLQTTARRNAIPIDTLGWEFSVVARHEKEITEPPKEGVYIKGMYLEGAGWDYDSNCLCEPEPMELIVPMPIMHFKPVENKRKTAKGVYACPLYMYPLRTGTRERPSYMISVDLRAGTVDADHWIKRGTALLLSLAT</sequence>
<keyword evidence="2" id="KW-0963">Cytoplasm</keyword>
<dbReference type="Gene3D" id="3.10.490.20">
    <property type="match status" value="1"/>
</dbReference>
<evidence type="ECO:0000256" key="1">
    <source>
        <dbReference type="ARBA" id="ARBA00004611"/>
    </source>
</evidence>
<dbReference type="InterPro" id="IPR013594">
    <property type="entry name" value="Dynein_heavy_tail"/>
</dbReference>
<dbReference type="Gene3D" id="3.20.180.20">
    <property type="entry name" value="Dynein heavy chain, N-terminal domain 2"/>
    <property type="match status" value="1"/>
</dbReference>
<dbReference type="Pfam" id="PF12774">
    <property type="entry name" value="AAA_6"/>
    <property type="match status" value="1"/>
</dbReference>
<name>A0A1Y1IKN7_KLENI</name>
<dbReference type="InterPro" id="IPR035706">
    <property type="entry name" value="AAA_9"/>
</dbReference>
<dbReference type="InterPro" id="IPR024317">
    <property type="entry name" value="Dynein_heavy_chain_D4_dom"/>
</dbReference>
<dbReference type="Pfam" id="PF08393">
    <property type="entry name" value="DHC_N2"/>
    <property type="match status" value="1"/>
</dbReference>
<comment type="subcellular location">
    <subcellularLocation>
        <location evidence="1">Cytoplasm</location>
        <location evidence="1">Cytoskeleton</location>
        <location evidence="1">Flagellum axoneme</location>
    </subcellularLocation>
</comment>
<organism evidence="26 27">
    <name type="scientific">Klebsormidium nitens</name>
    <name type="common">Green alga</name>
    <name type="synonym">Ulothrix nitens</name>
    <dbReference type="NCBI Taxonomy" id="105231"/>
    <lineage>
        <taxon>Eukaryota</taxon>
        <taxon>Viridiplantae</taxon>
        <taxon>Streptophyta</taxon>
        <taxon>Klebsormidiophyceae</taxon>
        <taxon>Klebsormidiales</taxon>
        <taxon>Klebsormidiaceae</taxon>
        <taxon>Klebsormidium</taxon>
    </lineage>
</organism>
<dbReference type="GO" id="GO:0036159">
    <property type="term" value="P:inner dynein arm assembly"/>
    <property type="evidence" value="ECO:0007669"/>
    <property type="project" value="UniProtKB-ARBA"/>
</dbReference>
<reference evidence="26 27" key="1">
    <citation type="journal article" date="2014" name="Nat. Commun.">
        <title>Klebsormidium flaccidum genome reveals primary factors for plant terrestrial adaptation.</title>
        <authorList>
            <person name="Hori K."/>
            <person name="Maruyama F."/>
            <person name="Fujisawa T."/>
            <person name="Togashi T."/>
            <person name="Yamamoto N."/>
            <person name="Seo M."/>
            <person name="Sato S."/>
            <person name="Yamada T."/>
            <person name="Mori H."/>
            <person name="Tajima N."/>
            <person name="Moriyama T."/>
            <person name="Ikeuchi M."/>
            <person name="Watanabe M."/>
            <person name="Wada H."/>
            <person name="Kobayashi K."/>
            <person name="Saito M."/>
            <person name="Masuda T."/>
            <person name="Sasaki-Sekimoto Y."/>
            <person name="Mashiguchi K."/>
            <person name="Awai K."/>
            <person name="Shimojima M."/>
            <person name="Masuda S."/>
            <person name="Iwai M."/>
            <person name="Nobusawa T."/>
            <person name="Narise T."/>
            <person name="Kondo S."/>
            <person name="Saito H."/>
            <person name="Sato R."/>
            <person name="Murakawa M."/>
            <person name="Ihara Y."/>
            <person name="Oshima-Yamada Y."/>
            <person name="Ohtaka K."/>
            <person name="Satoh M."/>
            <person name="Sonobe K."/>
            <person name="Ishii M."/>
            <person name="Ohtani R."/>
            <person name="Kanamori-Sato M."/>
            <person name="Honoki R."/>
            <person name="Miyazaki D."/>
            <person name="Mochizuki H."/>
            <person name="Umetsu J."/>
            <person name="Higashi K."/>
            <person name="Shibata D."/>
            <person name="Kamiya Y."/>
            <person name="Sato N."/>
            <person name="Nakamura Y."/>
            <person name="Tabata S."/>
            <person name="Ida S."/>
            <person name="Kurokawa K."/>
            <person name="Ohta H."/>
        </authorList>
    </citation>
    <scope>NUCLEOTIDE SEQUENCE [LARGE SCALE GENOMIC DNA]</scope>
    <source>
        <strain evidence="26 27">NIES-2285</strain>
    </source>
</reference>
<dbReference type="PANTHER" id="PTHR45703:SF32">
    <property type="entry name" value="DYNEINS HEAVY CHAIN"/>
    <property type="match status" value="1"/>
</dbReference>
<evidence type="ECO:0000259" key="25">
    <source>
        <dbReference type="SMART" id="SM00382"/>
    </source>
</evidence>
<evidence type="ECO:0000256" key="4">
    <source>
        <dbReference type="ARBA" id="ARBA00022737"/>
    </source>
</evidence>
<dbReference type="PANTHER" id="PTHR45703">
    <property type="entry name" value="DYNEIN HEAVY CHAIN"/>
    <property type="match status" value="1"/>
</dbReference>
<evidence type="ECO:0000256" key="6">
    <source>
        <dbReference type="ARBA" id="ARBA00022794"/>
    </source>
</evidence>
<dbReference type="InterPro" id="IPR042219">
    <property type="entry name" value="AAA_lid_11_sf"/>
</dbReference>
<dbReference type="InterPro" id="IPR043160">
    <property type="entry name" value="Dynein_C_barrel"/>
</dbReference>
<dbReference type="SMART" id="SM00382">
    <property type="entry name" value="AAA"/>
    <property type="match status" value="3"/>
</dbReference>
<dbReference type="Gene3D" id="1.10.8.710">
    <property type="match status" value="1"/>
</dbReference>
<dbReference type="InterPro" id="IPR024743">
    <property type="entry name" value="Dynein_HC_stalk"/>
</dbReference>
<keyword evidence="13" id="KW-0505">Motor protein</keyword>
<dbReference type="Gene3D" id="1.20.1270.280">
    <property type="match status" value="1"/>
</dbReference>
<feature type="coiled-coil region" evidence="24">
    <location>
        <begin position="3308"/>
        <end position="3377"/>
    </location>
</feature>
<dbReference type="FunFam" id="1.10.8.710:FF:000001">
    <property type="entry name" value="Dynein axonemal heavy chain 2"/>
    <property type="match status" value="1"/>
</dbReference>
<dbReference type="Gene3D" id="1.20.920.20">
    <property type="match status" value="1"/>
</dbReference>
<dbReference type="FunFam" id="3.20.180.20:FF:000001">
    <property type="entry name" value="Dynein axonemal heavy chain 5"/>
    <property type="match status" value="1"/>
</dbReference>
<dbReference type="InterPro" id="IPR056759">
    <property type="entry name" value="DYH2-5-8_CC"/>
</dbReference>
<dbReference type="InterPro" id="IPR041228">
    <property type="entry name" value="Dynein_C"/>
</dbReference>
<keyword evidence="14" id="KW-0206">Cytoskeleton</keyword>
<dbReference type="Gene3D" id="1.20.920.30">
    <property type="match status" value="1"/>
</dbReference>
<dbReference type="InterPro" id="IPR035699">
    <property type="entry name" value="AAA_6"/>
</dbReference>
<dbReference type="InterPro" id="IPR003593">
    <property type="entry name" value="AAA+_ATPase"/>
</dbReference>
<dbReference type="Pfam" id="PF12777">
    <property type="entry name" value="MT"/>
    <property type="match status" value="1"/>
</dbReference>
<feature type="domain" description="AAA+ ATPase" evidence="25">
    <location>
        <begin position="2138"/>
        <end position="2292"/>
    </location>
</feature>
<evidence type="ECO:0000256" key="17">
    <source>
        <dbReference type="ARBA" id="ARBA00054075"/>
    </source>
</evidence>
<dbReference type="Gene3D" id="1.10.8.720">
    <property type="entry name" value="Region D6 of dynein motor"/>
    <property type="match status" value="1"/>
</dbReference>
<keyword evidence="4" id="KW-0677">Repeat</keyword>
<dbReference type="InterPro" id="IPR026983">
    <property type="entry name" value="DHC"/>
</dbReference>
<dbReference type="GO" id="GO:0005874">
    <property type="term" value="C:microtubule"/>
    <property type="evidence" value="ECO:0007669"/>
    <property type="project" value="UniProtKB-KW"/>
</dbReference>
<dbReference type="EMBL" id="DF237398">
    <property type="protein sequence ID" value="GAQ88658.1"/>
    <property type="molecule type" value="Genomic_DNA"/>
</dbReference>
<accession>A0A1Y1IKN7</accession>
<protein>
    <recommendedName>
        <fullName evidence="20">Dynein axonemal heavy chain 2</fullName>
    </recommendedName>
    <alternativeName>
        <fullName evidence="23">Axonemal beta dynein heavy chain 2</fullName>
    </alternativeName>
    <alternativeName>
        <fullName evidence="22">Ciliary dynein heavy chain 2</fullName>
    </alternativeName>
    <alternativeName>
        <fullName evidence="21">Dynein-1, subspecies f</fullName>
    </alternativeName>
</protein>
<keyword evidence="5" id="KW-0547">Nucleotide-binding</keyword>
<dbReference type="SUPFAM" id="SSF90257">
    <property type="entry name" value="Myosin rod fragments"/>
    <property type="match status" value="1"/>
</dbReference>
<keyword evidence="10" id="KW-0243">Dynein</keyword>
<dbReference type="GO" id="GO:0008017">
    <property type="term" value="F:microtubule binding"/>
    <property type="evidence" value="ECO:0007669"/>
    <property type="project" value="UniProtKB-ARBA"/>
</dbReference>
<dbReference type="InterPro" id="IPR041466">
    <property type="entry name" value="Dynein_AAA5_ext"/>
</dbReference>
<dbReference type="FunFam" id="3.40.50.300:FF:000049">
    <property type="entry name" value="Dynein, axonemal, heavy chain 5"/>
    <property type="match status" value="1"/>
</dbReference>
<evidence type="ECO:0000256" key="21">
    <source>
        <dbReference type="ARBA" id="ARBA00077719"/>
    </source>
</evidence>
<dbReference type="Pfam" id="PF25007">
    <property type="entry name" value="DYH2-5-8_CC"/>
    <property type="match status" value="1"/>
</dbReference>
<evidence type="ECO:0000256" key="2">
    <source>
        <dbReference type="ARBA" id="ARBA00022490"/>
    </source>
</evidence>
<comment type="function">
    <text evidence="17">Force generating protein of eukaryotic cilia and flagella. Produces force towards the minus ends of microtubules. Dynein has ATPase activity; the force-producing power stroke is thought to occur on release of ADP. Required for assembly of the I1 inner arm complex and its targeting to the appropriate axoneme location. Also required for phototaxis.</text>
</comment>
<dbReference type="InterPro" id="IPR042228">
    <property type="entry name" value="Dynein_linker_3"/>
</dbReference>
<comment type="subunit">
    <text evidence="18">The I1 inner arm complex (also known as the f dynein complex) is a two-headed isoform composed of two heavy chains (1-alpha and 1-beta), three intermediate chains and three light chains. I1 occupies a specific position proximal to the first radial spoke and repeats every 96 nm along the length of the axoneme.</text>
</comment>
<dbReference type="FunFam" id="1.10.287.2620:FF:000002">
    <property type="entry name" value="Dynein heavy chain 2, axonemal"/>
    <property type="match status" value="1"/>
</dbReference>
<dbReference type="FunFam" id="3.40.50.300:FF:000153">
    <property type="entry name" value="Dynein axonemal heavy chain 1"/>
    <property type="match status" value="1"/>
</dbReference>
<dbReference type="GO" id="GO:0051959">
    <property type="term" value="F:dynein light intermediate chain binding"/>
    <property type="evidence" value="ECO:0007669"/>
    <property type="project" value="InterPro"/>
</dbReference>
<gene>
    <name evidence="26" type="ORF">KFL_004490050</name>
</gene>
<evidence type="ECO:0000256" key="22">
    <source>
        <dbReference type="ARBA" id="ARBA00078558"/>
    </source>
</evidence>
<evidence type="ECO:0000256" key="14">
    <source>
        <dbReference type="ARBA" id="ARBA00023212"/>
    </source>
</evidence>
<evidence type="ECO:0000256" key="12">
    <source>
        <dbReference type="ARBA" id="ARBA00023069"/>
    </source>
</evidence>
<dbReference type="FunFam" id="3.40.50.300:FF:002141">
    <property type="entry name" value="Dynein heavy chain"/>
    <property type="match status" value="1"/>
</dbReference>
<dbReference type="FunFam" id="3.40.50.300:FF:000044">
    <property type="entry name" value="Dynein heavy chain 5, axonemal"/>
    <property type="match status" value="1"/>
</dbReference>
<evidence type="ECO:0000256" key="3">
    <source>
        <dbReference type="ARBA" id="ARBA00022701"/>
    </source>
</evidence>
<dbReference type="GO" id="GO:0008569">
    <property type="term" value="F:minus-end-directed microtubule motor activity"/>
    <property type="evidence" value="ECO:0007669"/>
    <property type="project" value="InterPro"/>
</dbReference>
<evidence type="ECO:0000256" key="11">
    <source>
        <dbReference type="ARBA" id="ARBA00023054"/>
    </source>
</evidence>
<evidence type="ECO:0000256" key="5">
    <source>
        <dbReference type="ARBA" id="ARBA00022741"/>
    </source>
</evidence>
<dbReference type="FunFam" id="1.20.140.100:FF:000006">
    <property type="entry name" value="dynein heavy chain 2, axonemal"/>
    <property type="match status" value="1"/>
</dbReference>
<keyword evidence="6" id="KW-0970">Cilium biogenesis/degradation</keyword>
<dbReference type="InterPro" id="IPR041658">
    <property type="entry name" value="AAA_lid_11"/>
</dbReference>
<keyword evidence="15" id="KW-0966">Cell projection</keyword>
<dbReference type="Pfam" id="PF08385">
    <property type="entry name" value="DHC_N1"/>
    <property type="match status" value="1"/>
</dbReference>
<dbReference type="Pfam" id="PF22597">
    <property type="entry name" value="DYN_lid"/>
    <property type="match status" value="1"/>
</dbReference>
<dbReference type="Gene3D" id="6.10.140.1060">
    <property type="match status" value="1"/>
</dbReference>
<feature type="domain" description="AAA+ ATPase" evidence="25">
    <location>
        <begin position="1858"/>
        <end position="1994"/>
    </location>
</feature>
<evidence type="ECO:0000256" key="19">
    <source>
        <dbReference type="ARBA" id="ARBA00064223"/>
    </source>
</evidence>
<dbReference type="GO" id="GO:0005524">
    <property type="term" value="F:ATP binding"/>
    <property type="evidence" value="ECO:0007669"/>
    <property type="project" value="UniProtKB-KW"/>
</dbReference>
<keyword evidence="8" id="KW-0067">ATP-binding</keyword>
<dbReference type="OMA" id="ILKNDMQ"/>
<dbReference type="FunFam" id="1.20.920.20:FF:000001">
    <property type="entry name" value="dynein heavy chain 2, axonemal"/>
    <property type="match status" value="1"/>
</dbReference>
<dbReference type="Pfam" id="PF12775">
    <property type="entry name" value="AAA_7"/>
    <property type="match status" value="1"/>
</dbReference>
<dbReference type="InterPro" id="IPR027417">
    <property type="entry name" value="P-loop_NTPase"/>
</dbReference>
<dbReference type="InterPro" id="IPR004273">
    <property type="entry name" value="Dynein_heavy_D6_P-loop"/>
</dbReference>
<dbReference type="Pfam" id="PF12780">
    <property type="entry name" value="AAA_8"/>
    <property type="match status" value="1"/>
</dbReference>
<feature type="coiled-coil region" evidence="24">
    <location>
        <begin position="3130"/>
        <end position="3164"/>
    </location>
</feature>
<evidence type="ECO:0000256" key="16">
    <source>
        <dbReference type="ARBA" id="ARBA00053635"/>
    </source>
</evidence>
<dbReference type="Gene3D" id="1.10.472.130">
    <property type="match status" value="1"/>
</dbReference>
<dbReference type="OrthoDB" id="10251809at2759"/>
<comment type="function">
    <text evidence="16">As part of the axonemal inner dynein arm complex plays a central role in ciliary beat. Expressed in sperm flagellum, it is required for sperm motility. Dyneins are microtubule-based molecular motors possessing ATPase activities that can convert the chemical energy of ATP into relative sliding between adjacent microtubule doublets to generate ciliary bending.</text>
</comment>
<evidence type="ECO:0000256" key="8">
    <source>
        <dbReference type="ARBA" id="ARBA00022840"/>
    </source>
</evidence>
<dbReference type="Pfam" id="PF18198">
    <property type="entry name" value="AAA_lid_11"/>
    <property type="match status" value="1"/>
</dbReference>
<keyword evidence="12" id="KW-0969">Cilium</keyword>
<dbReference type="Gene3D" id="3.40.50.300">
    <property type="entry name" value="P-loop containing nucleotide triphosphate hydrolases"/>
    <property type="match status" value="5"/>
</dbReference>